<keyword evidence="3" id="KW-1185">Reference proteome</keyword>
<comment type="caution">
    <text evidence="2">The sequence shown here is derived from an EMBL/GenBank/DDBJ whole genome shotgun (WGS) entry which is preliminary data.</text>
</comment>
<reference evidence="2 3" key="1">
    <citation type="submission" date="2024-06" db="EMBL/GenBank/DDBJ databases">
        <authorList>
            <person name="Kraege A."/>
            <person name="Thomma B."/>
        </authorList>
    </citation>
    <scope>NUCLEOTIDE SEQUENCE [LARGE SCALE GENOMIC DNA]</scope>
</reference>
<dbReference type="EMBL" id="CAXHTA020000007">
    <property type="protein sequence ID" value="CAL5222573.1"/>
    <property type="molecule type" value="Genomic_DNA"/>
</dbReference>
<protein>
    <submittedName>
        <fullName evidence="2">G4958 protein</fullName>
    </submittedName>
</protein>
<sequence>MWRDFGGSRESIDVDAEATAGREFAEETLGVFASMTVDAAAVALSSAAMAQQLRGRTHVLEIKRPLKQGYYSMFITMLPHLDPMMFYLATQQNAQTQAVAGAEKTAVAWVKLEDLVKVTAPRLGRYFLRATVTVSGPPEEKRPVLRGYRCMQLHPCFASTIRAAQAAGLPELIDKAKTECLELKLPRPVNNFKQSKPATLTLLQADQHVELACKEDTVGNAAVEPRSIGAFRLARASLEEPASAAAPQPIRATPPDGCKVADAHSNGQAELQQGLHGSTSKEANDRDTTVTNMDKEKDTHFPRASESRGSSDLQHEQQAPAELGRVLVERAAQEQNALHEPELAQQPCVDPSDLTKACDAASHAPCAPEPDMSPAWRRAMQCLSETGLSVYCPSKRQRLSANR</sequence>
<evidence type="ECO:0000256" key="1">
    <source>
        <dbReference type="SAM" id="MobiDB-lite"/>
    </source>
</evidence>
<dbReference type="Proteomes" id="UP001497392">
    <property type="component" value="Unassembled WGS sequence"/>
</dbReference>
<feature type="compositionally biased region" description="Polar residues" evidence="1">
    <location>
        <begin position="265"/>
        <end position="281"/>
    </location>
</feature>
<feature type="region of interest" description="Disordered" evidence="1">
    <location>
        <begin position="241"/>
        <end position="318"/>
    </location>
</feature>
<organism evidence="2 3">
    <name type="scientific">Coccomyxa viridis</name>
    <dbReference type="NCBI Taxonomy" id="1274662"/>
    <lineage>
        <taxon>Eukaryota</taxon>
        <taxon>Viridiplantae</taxon>
        <taxon>Chlorophyta</taxon>
        <taxon>core chlorophytes</taxon>
        <taxon>Trebouxiophyceae</taxon>
        <taxon>Trebouxiophyceae incertae sedis</taxon>
        <taxon>Coccomyxaceae</taxon>
        <taxon>Coccomyxa</taxon>
    </lineage>
</organism>
<accession>A0ABP1FRL3</accession>
<feature type="compositionally biased region" description="Basic and acidic residues" evidence="1">
    <location>
        <begin position="282"/>
        <end position="306"/>
    </location>
</feature>
<evidence type="ECO:0000313" key="2">
    <source>
        <dbReference type="EMBL" id="CAL5222573.1"/>
    </source>
</evidence>
<name>A0ABP1FRL3_9CHLO</name>
<gene>
    <name evidence="2" type="primary">g4958</name>
    <name evidence="2" type="ORF">VP750_LOCUS4232</name>
</gene>
<evidence type="ECO:0000313" key="3">
    <source>
        <dbReference type="Proteomes" id="UP001497392"/>
    </source>
</evidence>
<proteinExistence type="predicted"/>